<dbReference type="AlphaFoldDB" id="A0AAD7EA74"/>
<feature type="transmembrane region" description="Helical" evidence="1">
    <location>
        <begin position="21"/>
        <end position="38"/>
    </location>
</feature>
<organism evidence="3 4">
    <name type="scientific">Mycena albidolilacea</name>
    <dbReference type="NCBI Taxonomy" id="1033008"/>
    <lineage>
        <taxon>Eukaryota</taxon>
        <taxon>Fungi</taxon>
        <taxon>Dikarya</taxon>
        <taxon>Basidiomycota</taxon>
        <taxon>Agaricomycotina</taxon>
        <taxon>Agaricomycetes</taxon>
        <taxon>Agaricomycetidae</taxon>
        <taxon>Agaricales</taxon>
        <taxon>Marasmiineae</taxon>
        <taxon>Mycenaceae</taxon>
        <taxon>Mycena</taxon>
    </lineage>
</organism>
<accession>A0AAD7EA74</accession>
<dbReference type="Pfam" id="PF13383">
    <property type="entry name" value="Methyltransf_22"/>
    <property type="match status" value="1"/>
</dbReference>
<name>A0AAD7EA74_9AGAR</name>
<reference evidence="3" key="1">
    <citation type="submission" date="2023-03" db="EMBL/GenBank/DDBJ databases">
        <title>Massive genome expansion in bonnet fungi (Mycena s.s.) driven by repeated elements and novel gene families across ecological guilds.</title>
        <authorList>
            <consortium name="Lawrence Berkeley National Laboratory"/>
            <person name="Harder C.B."/>
            <person name="Miyauchi S."/>
            <person name="Viragh M."/>
            <person name="Kuo A."/>
            <person name="Thoen E."/>
            <person name="Andreopoulos B."/>
            <person name="Lu D."/>
            <person name="Skrede I."/>
            <person name="Drula E."/>
            <person name="Henrissat B."/>
            <person name="Morin E."/>
            <person name="Kohler A."/>
            <person name="Barry K."/>
            <person name="LaButti K."/>
            <person name="Morin E."/>
            <person name="Salamov A."/>
            <person name="Lipzen A."/>
            <person name="Mereny Z."/>
            <person name="Hegedus B."/>
            <person name="Baldrian P."/>
            <person name="Stursova M."/>
            <person name="Weitz H."/>
            <person name="Taylor A."/>
            <person name="Grigoriev I.V."/>
            <person name="Nagy L.G."/>
            <person name="Martin F."/>
            <person name="Kauserud H."/>
        </authorList>
    </citation>
    <scope>NUCLEOTIDE SEQUENCE</scope>
    <source>
        <strain evidence="3">CBHHK002</strain>
    </source>
</reference>
<keyword evidence="1" id="KW-1133">Transmembrane helix</keyword>
<protein>
    <recommendedName>
        <fullName evidence="2">Methyltransferase domain-containing protein</fullName>
    </recommendedName>
</protein>
<evidence type="ECO:0000256" key="1">
    <source>
        <dbReference type="SAM" id="Phobius"/>
    </source>
</evidence>
<dbReference type="PANTHER" id="PTHR32026:SF10">
    <property type="entry name" value="METHYLTRANSFERASE-LIKE PROTEIN 24-RELATED"/>
    <property type="match status" value="1"/>
</dbReference>
<dbReference type="EMBL" id="JARIHO010000100">
    <property type="protein sequence ID" value="KAJ7304635.1"/>
    <property type="molecule type" value="Genomic_DNA"/>
</dbReference>
<dbReference type="InterPro" id="IPR025714">
    <property type="entry name" value="Methyltranfer_dom"/>
</dbReference>
<dbReference type="Proteomes" id="UP001218218">
    <property type="component" value="Unassembled WGS sequence"/>
</dbReference>
<dbReference type="InterPro" id="IPR026913">
    <property type="entry name" value="METTL24"/>
</dbReference>
<evidence type="ECO:0000313" key="4">
    <source>
        <dbReference type="Proteomes" id="UP001218218"/>
    </source>
</evidence>
<evidence type="ECO:0000259" key="2">
    <source>
        <dbReference type="Pfam" id="PF13383"/>
    </source>
</evidence>
<keyword evidence="1" id="KW-0812">Transmembrane</keyword>
<comment type="caution">
    <text evidence="3">The sequence shown here is derived from an EMBL/GenBank/DDBJ whole genome shotgun (WGS) entry which is preliminary data.</text>
</comment>
<keyword evidence="4" id="KW-1185">Reference proteome</keyword>
<keyword evidence="1" id="KW-0472">Membrane</keyword>
<sequence length="351" mass="40024">MLSAGISQRLNRKALAQQWRWITLVATFLVVLTVYLLGRDSDTPPVFEYQDLLTTTNANNCSVPIQLGGMSRLARTLAGNERRYQHMIIERGKIIEKSGGMGINAFGPKHILANLLWDYFIPAFSCPFPMYRIGALAEGGKYVCGVERMLHSRPNCLIYSLNHKTSSYSSFEEDMLERSAGCRIYAFDANATHNTASKWPWGETDIDTEILKPRVYFNQFALSDPSSKKYRSLQSIMSAFNHDWIDILKIDLLGAEFATVLAMIADYPDEPLPFGQLILTVNIGLSDNMRTVGHFNDWFTRLECAGLRPYYFEVSMNDVNNRRLEPSIVYWSFMNIRGRHALVDDELPEYP</sequence>
<evidence type="ECO:0000313" key="3">
    <source>
        <dbReference type="EMBL" id="KAJ7304635.1"/>
    </source>
</evidence>
<feature type="domain" description="Methyltransferase" evidence="2">
    <location>
        <begin position="118"/>
        <end position="260"/>
    </location>
</feature>
<proteinExistence type="predicted"/>
<dbReference type="PANTHER" id="PTHR32026">
    <property type="entry name" value="METHYLTRANSFERASE-LIKE PROTEIN 24"/>
    <property type="match status" value="1"/>
</dbReference>
<gene>
    <name evidence="3" type="ORF">DFH08DRAFT_903118</name>
</gene>